<dbReference type="EMBL" id="CP014060">
    <property type="protein sequence ID" value="AMG35106.1"/>
    <property type="molecule type" value="Genomic_DNA"/>
</dbReference>
<evidence type="ECO:0000313" key="1">
    <source>
        <dbReference type="EMBL" id="AMG35106.1"/>
    </source>
</evidence>
<dbReference type="SUPFAM" id="SSF69304">
    <property type="entry name" value="Tricorn protease N-terminal domain"/>
    <property type="match status" value="1"/>
</dbReference>
<dbReference type="RefSeq" id="WP_061071132.1">
    <property type="nucleotide sequence ID" value="NZ_CP014060.2"/>
</dbReference>
<sequence length="400" mass="45260">MKRHQSRLLVIASVLGMLLLVPLSWLLAFPHGFSKPPVKPDEWVQETPTIRTPFSPPNGGREIRSLSVHPEGNDWLFVECARTGDNRCDVMRYQWKTGKLYRYGLPTGYTYPYAHYSPRGNYIVMSRRRISGHSDDEQRRSLDAMQILLMRSDGGGLEVLPLARGNKLSPFMSRDESRIAFWRTGRILPPGQRLGLLDFDIWEFDRAHATERPFAGIFKFVSGGQAQYLSGDEILFRTFGPAGHLWSYEPLYGGSRIHRMRRGDTRLPEPHVFSGIKYAEMPTMDRAGNLYLWGQTPRYGLSVIRIEPGGQRRAWQPGVRFVPQELICDPAGTYLATIYWDQPMDVTNRPGGLAMLDIATDTWTAIALPLWRDAETIPVSTSACGMHNGAQGCSINSRSD</sequence>
<protein>
    <recommendedName>
        <fullName evidence="3">Translocation protein TolB</fullName>
    </recommendedName>
</protein>
<proteinExistence type="predicted"/>
<dbReference type="InterPro" id="IPR011042">
    <property type="entry name" value="6-blade_b-propeller_TolB-like"/>
</dbReference>
<dbReference type="Gene3D" id="2.120.10.30">
    <property type="entry name" value="TolB, C-terminal domain"/>
    <property type="match status" value="1"/>
</dbReference>
<accession>A0A109XVX5</accession>
<name>A0A109XVX5_ALCXX</name>
<dbReference type="Proteomes" id="UP000060602">
    <property type="component" value="Chromosome"/>
</dbReference>
<dbReference type="AlphaFoldDB" id="A0A109XVX5"/>
<evidence type="ECO:0000313" key="2">
    <source>
        <dbReference type="Proteomes" id="UP000060602"/>
    </source>
</evidence>
<gene>
    <name evidence="1" type="ORF">AL504_03010</name>
</gene>
<reference evidence="2" key="1">
    <citation type="submission" date="2015-12" db="EMBL/GenBank/DDBJ databases">
        <title>FDA dAtabase for Regulatory Grade micrObial Sequences (FDA-ARGOS): Supporting development and validation of Infectious Disease Dx tests.</title>
        <authorList>
            <person name="Case J."/>
            <person name="Tallon L."/>
            <person name="Sadzewicz L."/>
            <person name="Sengamalay N."/>
            <person name="Ott S."/>
            <person name="Godinez A."/>
            <person name="Nagaraj S."/>
            <person name="Nadendla S."/>
            <person name="Sichtig H."/>
        </authorList>
    </citation>
    <scope>NUCLEOTIDE SEQUENCE [LARGE SCALE GENOMIC DNA]</scope>
    <source>
        <strain evidence="2">FDAARGOS_147</strain>
    </source>
</reference>
<organism evidence="1 2">
    <name type="scientific">Alcaligenes xylosoxydans xylosoxydans</name>
    <name type="common">Achromobacter xylosoxidans</name>
    <dbReference type="NCBI Taxonomy" id="85698"/>
    <lineage>
        <taxon>Bacteria</taxon>
        <taxon>Pseudomonadati</taxon>
        <taxon>Pseudomonadota</taxon>
        <taxon>Betaproteobacteria</taxon>
        <taxon>Burkholderiales</taxon>
        <taxon>Alcaligenaceae</taxon>
        <taxon>Achromobacter</taxon>
    </lineage>
</organism>
<evidence type="ECO:0008006" key="3">
    <source>
        <dbReference type="Google" id="ProtNLM"/>
    </source>
</evidence>